<evidence type="ECO:0000313" key="4">
    <source>
        <dbReference type="EMBL" id="OGY19015.1"/>
    </source>
</evidence>
<dbReference type="PROSITE" id="PS51677">
    <property type="entry name" value="NODB"/>
    <property type="match status" value="1"/>
</dbReference>
<dbReference type="CDD" id="cd10918">
    <property type="entry name" value="CE4_NodB_like_5s_6s"/>
    <property type="match status" value="1"/>
</dbReference>
<evidence type="ECO:0000256" key="1">
    <source>
        <dbReference type="ARBA" id="ARBA00022729"/>
    </source>
</evidence>
<protein>
    <recommendedName>
        <fullName evidence="3">NodB homology domain-containing protein</fullName>
    </recommendedName>
</protein>
<feature type="domain" description="NodB homology" evidence="3">
    <location>
        <begin position="123"/>
        <end position="274"/>
    </location>
</feature>
<dbReference type="EMBL" id="MHCH01000005">
    <property type="protein sequence ID" value="OGY19015.1"/>
    <property type="molecule type" value="Genomic_DNA"/>
</dbReference>
<evidence type="ECO:0000313" key="5">
    <source>
        <dbReference type="Proteomes" id="UP000177324"/>
    </source>
</evidence>
<gene>
    <name evidence="4" type="ORF">A2784_00340</name>
</gene>
<evidence type="ECO:0000256" key="2">
    <source>
        <dbReference type="SAM" id="SignalP"/>
    </source>
</evidence>
<dbReference type="GO" id="GO:0016810">
    <property type="term" value="F:hydrolase activity, acting on carbon-nitrogen (but not peptide) bonds"/>
    <property type="evidence" value="ECO:0007669"/>
    <property type="project" value="InterPro"/>
</dbReference>
<keyword evidence="1 2" id="KW-0732">Signal</keyword>
<evidence type="ECO:0000259" key="3">
    <source>
        <dbReference type="PROSITE" id="PS51677"/>
    </source>
</evidence>
<name>A0A1G1VUC7_9BACT</name>
<dbReference type="GO" id="GO:0005975">
    <property type="term" value="P:carbohydrate metabolic process"/>
    <property type="evidence" value="ECO:0007669"/>
    <property type="project" value="InterPro"/>
</dbReference>
<dbReference type="AlphaFoldDB" id="A0A1G1VUC7"/>
<feature type="signal peptide" evidence="2">
    <location>
        <begin position="1"/>
        <end position="26"/>
    </location>
</feature>
<comment type="caution">
    <text evidence="4">The sequence shown here is derived from an EMBL/GenBank/DDBJ whole genome shotgun (WGS) entry which is preliminary data.</text>
</comment>
<dbReference type="PANTHER" id="PTHR34216">
    <property type="match status" value="1"/>
</dbReference>
<feature type="chain" id="PRO_5009581090" description="NodB homology domain-containing protein" evidence="2">
    <location>
        <begin position="27"/>
        <end position="274"/>
    </location>
</feature>
<dbReference type="STRING" id="1797589.A2784_00340"/>
<dbReference type="SUPFAM" id="SSF88713">
    <property type="entry name" value="Glycoside hydrolase/deacetylase"/>
    <property type="match status" value="1"/>
</dbReference>
<dbReference type="InterPro" id="IPR011330">
    <property type="entry name" value="Glyco_hydro/deAcase_b/a-brl"/>
</dbReference>
<dbReference type="Proteomes" id="UP000177324">
    <property type="component" value="Unassembled WGS sequence"/>
</dbReference>
<dbReference type="InterPro" id="IPR051398">
    <property type="entry name" value="Polysacch_Deacetylase"/>
</dbReference>
<dbReference type="Gene3D" id="3.20.20.370">
    <property type="entry name" value="Glycoside hydrolase/deacetylase"/>
    <property type="match status" value="1"/>
</dbReference>
<dbReference type="InterPro" id="IPR002509">
    <property type="entry name" value="NODB_dom"/>
</dbReference>
<sequence length="274" mass="30098">MAKFPFLLLGLFLVLTILSQPSVPSATPPSVIPSPILTPSPTPKPLTFAEMNTLYGPCVNLPALMYHHIQPQEEAAAKNQTNLTVTPETFRSHLEYLRSKIYNPISPTDLAAFFNTGAPLPAKPVLLTFDDAYADFAAYTAPILQEFGFPATVFTPTGLLDNPDYLSWSDLSRLSGNFHFGNHTWSHKNVAATIEVIRNEISLADTQLANRGFNFPKTFAYPYGLANANAQAVLQDLGYQLAFTTQPGRVLCTKQRLALPRLRIGNSPLTNYGL</sequence>
<reference evidence="4 5" key="1">
    <citation type="journal article" date="2016" name="Nat. Commun.">
        <title>Thousands of microbial genomes shed light on interconnected biogeochemical processes in an aquifer system.</title>
        <authorList>
            <person name="Anantharaman K."/>
            <person name="Brown C.T."/>
            <person name="Hug L.A."/>
            <person name="Sharon I."/>
            <person name="Castelle C.J."/>
            <person name="Probst A.J."/>
            <person name="Thomas B.C."/>
            <person name="Singh A."/>
            <person name="Wilkins M.J."/>
            <person name="Karaoz U."/>
            <person name="Brodie E.L."/>
            <person name="Williams K.H."/>
            <person name="Hubbard S.S."/>
            <person name="Banfield J.F."/>
        </authorList>
    </citation>
    <scope>NUCLEOTIDE SEQUENCE [LARGE SCALE GENOMIC DNA]</scope>
</reference>
<organism evidence="4 5">
    <name type="scientific">Candidatus Chisholmbacteria bacterium RIFCSPHIGHO2_01_FULL_48_12</name>
    <dbReference type="NCBI Taxonomy" id="1797589"/>
    <lineage>
        <taxon>Bacteria</taxon>
        <taxon>Candidatus Chisholmiibacteriota</taxon>
    </lineage>
</organism>
<dbReference type="Pfam" id="PF01522">
    <property type="entry name" value="Polysacc_deac_1"/>
    <property type="match status" value="1"/>
</dbReference>
<accession>A0A1G1VUC7</accession>
<proteinExistence type="predicted"/>
<dbReference type="PANTHER" id="PTHR34216:SF7">
    <property type="entry name" value="POLY-BETA-1,6-N-ACETYL-D-GLUCOSAMINE N-DEACETYLASE"/>
    <property type="match status" value="1"/>
</dbReference>